<dbReference type="Proteomes" id="UP000694888">
    <property type="component" value="Unplaced"/>
</dbReference>
<reference evidence="3" key="1">
    <citation type="submission" date="2025-08" db="UniProtKB">
        <authorList>
            <consortium name="RefSeq"/>
        </authorList>
    </citation>
    <scope>IDENTIFICATION</scope>
</reference>
<dbReference type="GeneID" id="106011026"/>
<feature type="region of interest" description="Disordered" evidence="1">
    <location>
        <begin position="53"/>
        <end position="103"/>
    </location>
</feature>
<dbReference type="RefSeq" id="XP_012934621.1">
    <property type="nucleotide sequence ID" value="XM_013079167.1"/>
</dbReference>
<evidence type="ECO:0000313" key="3">
    <source>
        <dbReference type="RefSeq" id="XP_012934621.1"/>
    </source>
</evidence>
<evidence type="ECO:0000256" key="1">
    <source>
        <dbReference type="SAM" id="MobiDB-lite"/>
    </source>
</evidence>
<protein>
    <submittedName>
        <fullName evidence="3">Uncharacterized protein LOC106011026</fullName>
    </submittedName>
</protein>
<accession>A0ABM0ZUB0</accession>
<evidence type="ECO:0000313" key="2">
    <source>
        <dbReference type="Proteomes" id="UP000694888"/>
    </source>
</evidence>
<organism evidence="2 3">
    <name type="scientific">Aplysia californica</name>
    <name type="common">California sea hare</name>
    <dbReference type="NCBI Taxonomy" id="6500"/>
    <lineage>
        <taxon>Eukaryota</taxon>
        <taxon>Metazoa</taxon>
        <taxon>Spiralia</taxon>
        <taxon>Lophotrochozoa</taxon>
        <taxon>Mollusca</taxon>
        <taxon>Gastropoda</taxon>
        <taxon>Heterobranchia</taxon>
        <taxon>Euthyneura</taxon>
        <taxon>Tectipleura</taxon>
        <taxon>Aplysiida</taxon>
        <taxon>Aplysioidea</taxon>
        <taxon>Aplysiidae</taxon>
        <taxon>Aplysia</taxon>
    </lineage>
</organism>
<gene>
    <name evidence="3" type="primary">LOC106011026</name>
</gene>
<proteinExistence type="predicted"/>
<keyword evidence="2" id="KW-1185">Reference proteome</keyword>
<name>A0ABM0ZUB0_APLCA</name>
<feature type="compositionally biased region" description="Polar residues" evidence="1">
    <location>
        <begin position="72"/>
        <end position="82"/>
    </location>
</feature>
<sequence>MSQNMTTSPLKQNHFRVQLTPPVPWINPAGWSAHSVPVPSFSDIGHQLAENMAPEPADCQPSCKRRRMETEPSPNGAESSVSGFGLRPLSSSQTRNVGDVSGGYDHVSKMPMETQLWFRLREQALREKRDNSLHYGTVETGTVDWVKVQAVSAPVFSLVSAFVVNFQEEFYTDRFSLEERVVLKHLCTEFKIETTDQLCNNDSVVTLRKTSETLFPTEQVFQRVLMTLQQSQTRVGLGQSF</sequence>